<evidence type="ECO:0000259" key="6">
    <source>
        <dbReference type="PROSITE" id="PS50250"/>
    </source>
</evidence>
<dbReference type="AlphaFoldDB" id="A0A8H7MJ45"/>
<evidence type="ECO:0000256" key="2">
    <source>
        <dbReference type="ARBA" id="ARBA00022942"/>
    </source>
</evidence>
<dbReference type="Gene3D" id="1.25.40.570">
    <property type="match status" value="1"/>
</dbReference>
<feature type="coiled-coil region" evidence="4">
    <location>
        <begin position="653"/>
        <end position="680"/>
    </location>
</feature>
<reference evidence="7" key="1">
    <citation type="submission" date="2018-12" db="EMBL/GenBank/DDBJ databases">
        <authorList>
            <person name="Syme R.A."/>
            <person name="Farfan-Caceres L."/>
            <person name="Lichtenzveig J."/>
        </authorList>
    </citation>
    <scope>NUCLEOTIDE SEQUENCE</scope>
    <source>
        <strain evidence="7">Al4</strain>
    </source>
</reference>
<evidence type="ECO:0000313" key="8">
    <source>
        <dbReference type="Proteomes" id="UP000651452"/>
    </source>
</evidence>
<dbReference type="GO" id="GO:0042176">
    <property type="term" value="P:regulation of protein catabolic process"/>
    <property type="evidence" value="ECO:0007669"/>
    <property type="project" value="InterPro"/>
</dbReference>
<comment type="similarity">
    <text evidence="1">Belongs to the proteasome subunit S3 family.</text>
</comment>
<dbReference type="EMBL" id="RZGK01000009">
    <property type="protein sequence ID" value="KAF9696610.1"/>
    <property type="molecule type" value="Genomic_DNA"/>
</dbReference>
<dbReference type="SMART" id="SM00753">
    <property type="entry name" value="PAM"/>
    <property type="match status" value="1"/>
</dbReference>
<dbReference type="InterPro" id="IPR050756">
    <property type="entry name" value="CSN3"/>
</dbReference>
<feature type="region of interest" description="Disordered" evidence="5">
    <location>
        <begin position="990"/>
        <end position="1034"/>
    </location>
</feature>
<dbReference type="Pfam" id="PF25573">
    <property type="entry name" value="TPR_PSMD3_N"/>
    <property type="match status" value="1"/>
</dbReference>
<protein>
    <recommendedName>
        <fullName evidence="6">PCI domain-containing protein</fullName>
    </recommendedName>
</protein>
<dbReference type="InterPro" id="IPR000717">
    <property type="entry name" value="PCI_dom"/>
</dbReference>
<dbReference type="Gene3D" id="1.25.40.20">
    <property type="entry name" value="Ankyrin repeat-containing domain"/>
    <property type="match status" value="1"/>
</dbReference>
<organism evidence="7 8">
    <name type="scientific">Ascochyta lentis</name>
    <dbReference type="NCBI Taxonomy" id="205686"/>
    <lineage>
        <taxon>Eukaryota</taxon>
        <taxon>Fungi</taxon>
        <taxon>Dikarya</taxon>
        <taxon>Ascomycota</taxon>
        <taxon>Pezizomycotina</taxon>
        <taxon>Dothideomycetes</taxon>
        <taxon>Pleosporomycetidae</taxon>
        <taxon>Pleosporales</taxon>
        <taxon>Pleosporineae</taxon>
        <taxon>Didymellaceae</taxon>
        <taxon>Ascochyta</taxon>
    </lineage>
</organism>
<gene>
    <name evidence="7" type="ORF">EKO04_005312</name>
</gene>
<evidence type="ECO:0000313" key="7">
    <source>
        <dbReference type="EMBL" id="KAF9696610.1"/>
    </source>
</evidence>
<keyword evidence="3" id="KW-0040">ANK repeat</keyword>
<proteinExistence type="inferred from homology"/>
<dbReference type="GO" id="GO:0030234">
    <property type="term" value="F:enzyme regulator activity"/>
    <property type="evidence" value="ECO:0007669"/>
    <property type="project" value="InterPro"/>
</dbReference>
<dbReference type="Proteomes" id="UP000651452">
    <property type="component" value="Unassembled WGS sequence"/>
</dbReference>
<feature type="repeat" description="ANK" evidence="3">
    <location>
        <begin position="878"/>
        <end position="910"/>
    </location>
</feature>
<dbReference type="InterPro" id="IPR036390">
    <property type="entry name" value="WH_DNA-bd_sf"/>
</dbReference>
<dbReference type="PROSITE" id="PS50250">
    <property type="entry name" value="PCI"/>
    <property type="match status" value="1"/>
</dbReference>
<evidence type="ECO:0000256" key="5">
    <source>
        <dbReference type="SAM" id="MobiDB-lite"/>
    </source>
</evidence>
<dbReference type="SUPFAM" id="SSF48403">
    <property type="entry name" value="Ankyrin repeat"/>
    <property type="match status" value="1"/>
</dbReference>
<reference evidence="7" key="2">
    <citation type="submission" date="2020-09" db="EMBL/GenBank/DDBJ databases">
        <title>Reference genome assembly for Australian Ascochyta lentis isolate Al4.</title>
        <authorList>
            <person name="Lee R.C."/>
            <person name="Farfan-Caceres L.M."/>
            <person name="Debler J.W."/>
            <person name="Williams A.H."/>
            <person name="Henares B.M."/>
        </authorList>
    </citation>
    <scope>NUCLEOTIDE SEQUENCE</scope>
    <source>
        <strain evidence="7">Al4</strain>
    </source>
</reference>
<keyword evidence="2" id="KW-0647">Proteasome</keyword>
<dbReference type="PROSITE" id="PS50088">
    <property type="entry name" value="ANK_REPEAT"/>
    <property type="match status" value="2"/>
</dbReference>
<dbReference type="InterPro" id="IPR013586">
    <property type="entry name" value="PSMD3_C"/>
</dbReference>
<dbReference type="GO" id="GO:0008541">
    <property type="term" value="C:proteasome regulatory particle, lid subcomplex"/>
    <property type="evidence" value="ECO:0007669"/>
    <property type="project" value="TreeGrafter"/>
</dbReference>
<keyword evidence="4" id="KW-0175">Coiled coil</keyword>
<keyword evidence="8" id="KW-1185">Reference proteome</keyword>
<dbReference type="Pfam" id="PF12796">
    <property type="entry name" value="Ank_2"/>
    <property type="match status" value="2"/>
</dbReference>
<comment type="caution">
    <text evidence="7">The sequence shown here is derived from an EMBL/GenBank/DDBJ whole genome shotgun (WGS) entry which is preliminary data.</text>
</comment>
<dbReference type="SMART" id="SM00248">
    <property type="entry name" value="ANK"/>
    <property type="match status" value="3"/>
</dbReference>
<name>A0A8H7MJ45_9PLEO</name>
<evidence type="ECO:0000256" key="3">
    <source>
        <dbReference type="PROSITE-ProRule" id="PRU00023"/>
    </source>
</evidence>
<dbReference type="Pfam" id="PF08375">
    <property type="entry name" value="Rpn3_C"/>
    <property type="match status" value="1"/>
</dbReference>
<dbReference type="PANTHER" id="PTHR10758">
    <property type="entry name" value="26S PROTEASOME NON-ATPASE REGULATORY SUBUNIT 3/COP9 SIGNALOSOME COMPLEX SUBUNIT 3"/>
    <property type="match status" value="1"/>
</dbReference>
<dbReference type="SMART" id="SM00088">
    <property type="entry name" value="PINT"/>
    <property type="match status" value="1"/>
</dbReference>
<sequence length="1034" mass="115211">MQTGRQADRQTGVWRQVHAGWTWCLGRINNGGLSHPYRRRQAVAEWQLRRACLQNHAPSVLAHQQPTTAAVTALVRTALVPPSYALPSYLPRTSLVPSSLHPIAHDSQHRNMATATMADSMEGVVTAAEQPTAEQTEQQTIAGKHFIYTPPHIHTSTHANIWIPSTDIVLSSPSRCPCTNGTTCTPLRNMGPNHIIATNAASSKSLLQRADPTTPDIRSNFALLERAVAQFDSRFALRALRSISSLRKRLTDRVLCSVIILTYSPNNATARTFIEYIGMDGEAIQSVVSQYKEEVQANKTNAKEPLPEIDVYIAILIQVYLYDQKEHDEGAEFSEKLVDKIRDMNRRTLDSLGAKAYFYFSLFHEELDPKPPSKQSPVINIRGKLLAAMRSAVLRKDPDTQASVTTLLLRNYISTADITQADLLVAQTQFPPNAPNNQVARYLYYLGRIRAIQLSYTEAHEHLTSATRKSPSGNVATGFYQASMKLLIVVELLMGDIPDREVFSQPRMERALQPYFRLVQAVRVGDLQGFLKVVQTHSATFHKDQTYTLILRLRQNVIKTGIRMLSLSYSRISLRDICIRLGLESEESAEYIVAKAIRDGVIEASIDHEKGFMQTKQAGDIYATREPGEAFHDRIRACLTLHDECVKAMRYPMNQHRLELKNAQEARERERELASEIQEGDIDDDDAAGDFDGFGGGPQLPHQLASPRSHRDNTHLTTVHAPPPGVPSCSAVIDMIDVPRRLRRAILLNDLPLVQRIIRNNPAYLRNPDYEEKSNTNLHLAAKHGFTQIAEFLIDAGHEDDSVSRNNDFETPLMFAAMAGKEETGVMLAKRFPECILWVNKAGLDALMLSSKSGSGTLHLIPTLILQDPSVLTARDNAGNTALHHASAAGELKTLRLLLQYGANPFVLNSYSWTPVHYSATPAAEAYFKTLIIDFEKKKAESKRELQERQRQRSAGVRLVTDGDAFVGRGSSESERIRVRARDDAGLQGLPAPGIDWSPVEKRRAMTPTEGRGWTFTPDGMRPRAETGESSGTV</sequence>
<feature type="repeat" description="ANK" evidence="3">
    <location>
        <begin position="773"/>
        <end position="805"/>
    </location>
</feature>
<dbReference type="PROSITE" id="PS50297">
    <property type="entry name" value="ANK_REP_REGION"/>
    <property type="match status" value="2"/>
</dbReference>
<evidence type="ECO:0000256" key="4">
    <source>
        <dbReference type="SAM" id="Coils"/>
    </source>
</evidence>
<dbReference type="SUPFAM" id="SSF46785">
    <property type="entry name" value="Winged helix' DNA-binding domain"/>
    <property type="match status" value="1"/>
</dbReference>
<dbReference type="PANTHER" id="PTHR10758:SF2">
    <property type="entry name" value="26S PROTEASOME NON-ATPASE REGULATORY SUBUNIT 3"/>
    <property type="match status" value="1"/>
</dbReference>
<dbReference type="OrthoDB" id="1713558at2759"/>
<dbReference type="InterPro" id="IPR002110">
    <property type="entry name" value="Ankyrin_rpt"/>
</dbReference>
<evidence type="ECO:0000256" key="1">
    <source>
        <dbReference type="ARBA" id="ARBA00007912"/>
    </source>
</evidence>
<dbReference type="Pfam" id="PF01399">
    <property type="entry name" value="PCI"/>
    <property type="match status" value="1"/>
</dbReference>
<feature type="domain" description="PCI" evidence="6">
    <location>
        <begin position="440"/>
        <end position="620"/>
    </location>
</feature>
<dbReference type="InterPro" id="IPR057985">
    <property type="entry name" value="TPR_PSMD3_N"/>
</dbReference>
<dbReference type="InterPro" id="IPR036770">
    <property type="entry name" value="Ankyrin_rpt-contain_sf"/>
</dbReference>
<dbReference type="GO" id="GO:0006511">
    <property type="term" value="P:ubiquitin-dependent protein catabolic process"/>
    <property type="evidence" value="ECO:0007669"/>
    <property type="project" value="TreeGrafter"/>
</dbReference>
<feature type="region of interest" description="Disordered" evidence="5">
    <location>
        <begin position="685"/>
        <end position="713"/>
    </location>
</feature>
<accession>A0A8H7MJ45</accession>